<evidence type="ECO:0000313" key="2">
    <source>
        <dbReference type="Proteomes" id="UP000198852"/>
    </source>
</evidence>
<dbReference type="AlphaFoldDB" id="A0A1I6NT95"/>
<evidence type="ECO:0008006" key="3">
    <source>
        <dbReference type="Google" id="ProtNLM"/>
    </source>
</evidence>
<dbReference type="Proteomes" id="UP000198852">
    <property type="component" value="Unassembled WGS sequence"/>
</dbReference>
<protein>
    <recommendedName>
        <fullName evidence="3">Excreted virulence factor EspC, type VII ESX diderm</fullName>
    </recommendedName>
</protein>
<dbReference type="STRING" id="95161.SAMN05660874_00089"/>
<accession>A0A1I6NT95</accession>
<dbReference type="RefSeq" id="WP_093412835.1">
    <property type="nucleotide sequence ID" value="NZ_FOZX01000001.1"/>
</dbReference>
<proteinExistence type="predicted"/>
<name>A0A1I6NT95_9PSEU</name>
<organism evidence="1 2">
    <name type="scientific">Saccharopolyspora flava</name>
    <dbReference type="NCBI Taxonomy" id="95161"/>
    <lineage>
        <taxon>Bacteria</taxon>
        <taxon>Bacillati</taxon>
        <taxon>Actinomycetota</taxon>
        <taxon>Actinomycetes</taxon>
        <taxon>Pseudonocardiales</taxon>
        <taxon>Pseudonocardiaceae</taxon>
        <taxon>Saccharopolyspora</taxon>
    </lineage>
</organism>
<keyword evidence="2" id="KW-1185">Reference proteome</keyword>
<reference evidence="2" key="1">
    <citation type="submission" date="2016-10" db="EMBL/GenBank/DDBJ databases">
        <authorList>
            <person name="Varghese N."/>
            <person name="Submissions S."/>
        </authorList>
    </citation>
    <scope>NUCLEOTIDE SEQUENCE [LARGE SCALE GENOMIC DNA]</scope>
    <source>
        <strain evidence="2">DSM 44771</strain>
    </source>
</reference>
<gene>
    <name evidence="1" type="ORF">SAMN05660874_00089</name>
</gene>
<sequence>MASEENDLVAADIEALKKGGVDLTRIAETANSIYADLAHDCNAFAIEGDDDIAKTLRSKYEPGEKDGLEFLRMLGLSIGTDGEKVVDVGKTFDDMNSTANSEVTRGGRKA</sequence>
<dbReference type="EMBL" id="FOZX01000001">
    <property type="protein sequence ID" value="SFS31163.1"/>
    <property type="molecule type" value="Genomic_DNA"/>
</dbReference>
<dbReference type="OrthoDB" id="3688378at2"/>
<evidence type="ECO:0000313" key="1">
    <source>
        <dbReference type="EMBL" id="SFS31163.1"/>
    </source>
</evidence>